<feature type="transmembrane region" description="Helical" evidence="1">
    <location>
        <begin position="15"/>
        <end position="32"/>
    </location>
</feature>
<dbReference type="InterPro" id="IPR036259">
    <property type="entry name" value="MFS_trans_sf"/>
</dbReference>
<dbReference type="WBParaSite" id="BTMF_0001257001-mRNA-1">
    <property type="protein sequence ID" value="BTMF_0001257001-mRNA-1"/>
    <property type="gene ID" value="BTMF_0001257001"/>
</dbReference>
<evidence type="ECO:0000313" key="4">
    <source>
        <dbReference type="WBParaSite" id="BTMF_0001257001-mRNA-1"/>
    </source>
</evidence>
<dbReference type="STRING" id="42155.A0A0R3QXU8"/>
<name>A0A0R3QXU8_9BILA</name>
<keyword evidence="1" id="KW-0812">Transmembrane</keyword>
<gene>
    <name evidence="2" type="ORF">BTMF_LOCUS10584</name>
</gene>
<dbReference type="EMBL" id="UZAG01017688">
    <property type="protein sequence ID" value="VDO36053.1"/>
    <property type="molecule type" value="Genomic_DNA"/>
</dbReference>
<accession>A0A0R3QXU8</accession>
<dbReference type="SUPFAM" id="SSF103473">
    <property type="entry name" value="MFS general substrate transporter"/>
    <property type="match status" value="1"/>
</dbReference>
<keyword evidence="1" id="KW-0472">Membrane</keyword>
<feature type="transmembrane region" description="Helical" evidence="1">
    <location>
        <begin position="69"/>
        <end position="87"/>
    </location>
</feature>
<dbReference type="Proteomes" id="UP000280834">
    <property type="component" value="Unassembled WGS sequence"/>
</dbReference>
<sequence length="89" mass="10083">MNNTNSFPLWSLQSVRLRIIIILAIALCIEGLMRTNMNMAMICMVNLTAVMQFKQSFNGDLLWTGQEQAWVFAAFYVGSLLVVFPGSKY</sequence>
<evidence type="ECO:0000256" key="1">
    <source>
        <dbReference type="SAM" id="Phobius"/>
    </source>
</evidence>
<dbReference type="AlphaFoldDB" id="A0A0R3QXU8"/>
<organism evidence="4">
    <name type="scientific">Brugia timori</name>
    <dbReference type="NCBI Taxonomy" id="42155"/>
    <lineage>
        <taxon>Eukaryota</taxon>
        <taxon>Metazoa</taxon>
        <taxon>Ecdysozoa</taxon>
        <taxon>Nematoda</taxon>
        <taxon>Chromadorea</taxon>
        <taxon>Rhabditida</taxon>
        <taxon>Spirurina</taxon>
        <taxon>Spiruromorpha</taxon>
        <taxon>Filarioidea</taxon>
        <taxon>Onchocercidae</taxon>
        <taxon>Brugia</taxon>
    </lineage>
</organism>
<reference evidence="4" key="1">
    <citation type="submission" date="2017-02" db="UniProtKB">
        <authorList>
            <consortium name="WormBaseParasite"/>
        </authorList>
    </citation>
    <scope>IDENTIFICATION</scope>
</reference>
<protein>
    <submittedName>
        <fullName evidence="4">MFS transporter</fullName>
    </submittedName>
</protein>
<keyword evidence="3" id="KW-1185">Reference proteome</keyword>
<keyword evidence="1" id="KW-1133">Transmembrane helix</keyword>
<reference evidence="2 3" key="2">
    <citation type="submission" date="2018-11" db="EMBL/GenBank/DDBJ databases">
        <authorList>
            <consortium name="Pathogen Informatics"/>
        </authorList>
    </citation>
    <scope>NUCLEOTIDE SEQUENCE [LARGE SCALE GENOMIC DNA]</scope>
</reference>
<evidence type="ECO:0000313" key="3">
    <source>
        <dbReference type="Proteomes" id="UP000280834"/>
    </source>
</evidence>
<evidence type="ECO:0000313" key="2">
    <source>
        <dbReference type="EMBL" id="VDO36053.1"/>
    </source>
</evidence>
<proteinExistence type="predicted"/>